<organism evidence="1 2">
    <name type="scientific">Rosistilla ulvae</name>
    <dbReference type="NCBI Taxonomy" id="1930277"/>
    <lineage>
        <taxon>Bacteria</taxon>
        <taxon>Pseudomonadati</taxon>
        <taxon>Planctomycetota</taxon>
        <taxon>Planctomycetia</taxon>
        <taxon>Pirellulales</taxon>
        <taxon>Pirellulaceae</taxon>
        <taxon>Rosistilla</taxon>
    </lineage>
</organism>
<sequence length="179" mass="19989">MQHGTTRKRNSSNSLADLSAVCRAKSCCKKFGSLTAESRFPDAVRSMGHVCWRYISSWRDFCNKQESPEFWSARASGGVAFYIEEPPGVPGRHAFIASMSREPFGDRRQELVSLGPDWKEASFRTKLDQCLLADEEFDSGTDAGASGLSNLDFRTDGSGRGHELLITHKSQLRRRRGSH</sequence>
<protein>
    <submittedName>
        <fullName evidence="1">Uncharacterized protein</fullName>
    </submittedName>
</protein>
<evidence type="ECO:0000313" key="2">
    <source>
        <dbReference type="Proteomes" id="UP000319557"/>
    </source>
</evidence>
<dbReference type="Proteomes" id="UP000319557">
    <property type="component" value="Chromosome"/>
</dbReference>
<dbReference type="EMBL" id="CP036261">
    <property type="protein sequence ID" value="QDS90005.1"/>
    <property type="molecule type" value="Genomic_DNA"/>
</dbReference>
<name>A0A517M555_9BACT</name>
<evidence type="ECO:0000313" key="1">
    <source>
        <dbReference type="EMBL" id="QDS90005.1"/>
    </source>
</evidence>
<dbReference type="AlphaFoldDB" id="A0A517M555"/>
<proteinExistence type="predicted"/>
<dbReference type="KEGG" id="ruv:EC9_42080"/>
<accession>A0A517M555</accession>
<gene>
    <name evidence="1" type="ORF">EC9_42080</name>
</gene>
<reference evidence="1 2" key="1">
    <citation type="submission" date="2019-02" db="EMBL/GenBank/DDBJ databases">
        <title>Deep-cultivation of Planctomycetes and their phenomic and genomic characterization uncovers novel biology.</title>
        <authorList>
            <person name="Wiegand S."/>
            <person name="Jogler M."/>
            <person name="Boedeker C."/>
            <person name="Pinto D."/>
            <person name="Vollmers J."/>
            <person name="Rivas-Marin E."/>
            <person name="Kohn T."/>
            <person name="Peeters S.H."/>
            <person name="Heuer A."/>
            <person name="Rast P."/>
            <person name="Oberbeckmann S."/>
            <person name="Bunk B."/>
            <person name="Jeske O."/>
            <person name="Meyerdierks A."/>
            <person name="Storesund J.E."/>
            <person name="Kallscheuer N."/>
            <person name="Luecker S."/>
            <person name="Lage O.M."/>
            <person name="Pohl T."/>
            <person name="Merkel B.J."/>
            <person name="Hornburger P."/>
            <person name="Mueller R.-W."/>
            <person name="Bruemmer F."/>
            <person name="Labrenz M."/>
            <person name="Spormann A.M."/>
            <person name="Op den Camp H."/>
            <person name="Overmann J."/>
            <person name="Amann R."/>
            <person name="Jetten M.S.M."/>
            <person name="Mascher T."/>
            <person name="Medema M.H."/>
            <person name="Devos D.P."/>
            <person name="Kaster A.-K."/>
            <person name="Ovreas L."/>
            <person name="Rohde M."/>
            <person name="Galperin M.Y."/>
            <person name="Jogler C."/>
        </authorList>
    </citation>
    <scope>NUCLEOTIDE SEQUENCE [LARGE SCALE GENOMIC DNA]</scope>
    <source>
        <strain evidence="1 2">EC9</strain>
    </source>
</reference>
<keyword evidence="2" id="KW-1185">Reference proteome</keyword>